<dbReference type="EMBL" id="SBIQ01000233">
    <property type="protein sequence ID" value="KAF7682528.1"/>
    <property type="molecule type" value="Genomic_DNA"/>
</dbReference>
<accession>A0ABQ7HWJ2</accession>
<dbReference type="InterPro" id="IPR050561">
    <property type="entry name" value="PTP"/>
</dbReference>
<protein>
    <submittedName>
        <fullName evidence="1">Paladin</fullName>
    </submittedName>
</protein>
<dbReference type="Proteomes" id="UP001516464">
    <property type="component" value="Unassembled WGS sequence"/>
</dbReference>
<evidence type="ECO:0000313" key="2">
    <source>
        <dbReference type="Proteomes" id="UP001516464"/>
    </source>
</evidence>
<organism evidence="1 2">
    <name type="scientific">Astathelohania contejeani</name>
    <dbReference type="NCBI Taxonomy" id="164912"/>
    <lineage>
        <taxon>Eukaryota</taxon>
        <taxon>Fungi</taxon>
        <taxon>Fungi incertae sedis</taxon>
        <taxon>Microsporidia</taxon>
        <taxon>Astathelohaniidae</taxon>
        <taxon>Astathelohania</taxon>
    </lineage>
</organism>
<dbReference type="Gene3D" id="3.90.190.10">
    <property type="entry name" value="Protein tyrosine phosphatase superfamily"/>
    <property type="match status" value="3"/>
</dbReference>
<dbReference type="SUPFAM" id="SSF52799">
    <property type="entry name" value="(Phosphotyrosine protein) phosphatases II"/>
    <property type="match status" value="1"/>
</dbReference>
<dbReference type="PANTHER" id="PTHR23339">
    <property type="entry name" value="TYROSINE SPECIFIC PROTEIN PHOSPHATASE AND DUAL SPECIFICITY PROTEIN PHOSPHATASE"/>
    <property type="match status" value="1"/>
</dbReference>
<dbReference type="Pfam" id="PF14566">
    <property type="entry name" value="PTPlike_phytase"/>
    <property type="match status" value="3"/>
</dbReference>
<name>A0ABQ7HWJ2_9MICR</name>
<gene>
    <name evidence="1" type="primary">PALD1</name>
    <name evidence="1" type="ORF">TCON_2246</name>
</gene>
<comment type="caution">
    <text evidence="1">The sequence shown here is derived from an EMBL/GenBank/DDBJ whole genome shotgun (WGS) entry which is preliminary data.</text>
</comment>
<evidence type="ECO:0000313" key="1">
    <source>
        <dbReference type="EMBL" id="KAF7682528.1"/>
    </source>
</evidence>
<sequence>MDYKRKGCVITNSCILIREICEPILSGKHNIYTIGQLKHDQINVLIKEKNTIWINIREEPTIYVNGEPYVLREKSDPLKEITFYTGISYKNIEEMEERMKNEINTEVNINSKLLVHYIENKEIKEEYITVNEILTSREIFSGSKIKYYRVPFSSYGFLIESKSLSQLFEIASRFDKFIFIINSDDERGIWIQTFIHLSINDNKERTQIGNNIEDISDELYYKLFSIDSKSNHSQITSLLKIGLKGNYRVIYYFLDKLTFRAGKESLDSIIDIYSENKNPKIGIIENIIENSRISINNAVISLEWYITLILFCEFLYVKQFDKSIKFDFIGWIFENPQYLEIYHYIRKKEPKNELFSPLNTFSLPYTGFKNILEKGEYSVLVESKMEEYEPKGTCSIKITSQLNLKNYLLKNKFNNILLLNLREEPCVYIGSQLYLLRDYEKIKKNPTYLRGISAEKVESIEEKLKENLIKELKICNRLVVYKEDKLECNYLYGISESNILTPKEYLNNFNEFINFIRFPITSSLSFKFKMFDKLFQIIENFYLNGNKKVVFLQSHGKGGRSCYIAISIHLILIYMGIEPHIPDIIPKFHFKIIQSLVRVLAHGIESKKRVDYLFIYYFGEPIIDFIKKSSSTKVFLRTLKKYFVLICFNSFLMSNKNKKLGFEKWILGRPELIRMYEQISTCNNKSELYLETTKRDLKFYTELLNRNGEVLNTMTILKYDYFCGSLRFIAEENPFARNFRRIYINGNIIAGIAMPTEKAIQDTIKLLRSKSVTFINWFNLREEPVLYINDKSYTLIHTEKINNNIENTGVNKEGINEMEIKLRYDIIREISKDKSRLLVHEEIKRGEKDITEGKYIKVKTLQTTEEVFKKYDLIYHRIPMTDEKAPIPVIVDELYKTIEFIKKPSAFIFNCQMGKGRTTTAMVIAYLILSKEDYENVENLTFVPPKYKIIEKLLQIIPFPEKSKKVIDFIIDKLDHMENLREIIDKYMEKGYDPSDDLKDKGERFLLRYYFLISFGSFIFEGKYKTFYDFLNCRPEIMALSQIKCD</sequence>
<proteinExistence type="predicted"/>
<reference evidence="1 2" key="1">
    <citation type="submission" date="2019-01" db="EMBL/GenBank/DDBJ databases">
        <title>Genomes sequencing and comparative genomics of infectious freshwater microsporidia, Cucumispora dikerogammari and Thelohania contejeani.</title>
        <authorList>
            <person name="Cormier A."/>
            <person name="Giraud I."/>
            <person name="Wattier R."/>
            <person name="Teixeira M."/>
            <person name="Grandjean F."/>
            <person name="Rigaud T."/>
            <person name="Cordaux R."/>
        </authorList>
    </citation>
    <scope>NUCLEOTIDE SEQUENCE [LARGE SCALE GENOMIC DNA]</scope>
    <source>
        <strain evidence="1">T1</strain>
        <tissue evidence="1">Spores</tissue>
    </source>
</reference>
<dbReference type="InterPro" id="IPR029021">
    <property type="entry name" value="Prot-tyrosine_phosphatase-like"/>
</dbReference>
<dbReference type="SMART" id="SM01301">
    <property type="entry name" value="PTPlike_phytase"/>
    <property type="match status" value="3"/>
</dbReference>
<keyword evidence="2" id="KW-1185">Reference proteome</keyword>